<feature type="compositionally biased region" description="Polar residues" evidence="2">
    <location>
        <begin position="16"/>
        <end position="26"/>
    </location>
</feature>
<protein>
    <submittedName>
        <fullName evidence="3">Uncharacterized protein</fullName>
    </submittedName>
</protein>
<evidence type="ECO:0000256" key="2">
    <source>
        <dbReference type="SAM" id="MobiDB-lite"/>
    </source>
</evidence>
<evidence type="ECO:0000313" key="3">
    <source>
        <dbReference type="EMBL" id="CBY32328.1"/>
    </source>
</evidence>
<keyword evidence="1" id="KW-0175">Coiled coil</keyword>
<name>E4Y9U1_OIKDI</name>
<dbReference type="AlphaFoldDB" id="E4Y9U1"/>
<dbReference type="EMBL" id="FN654345">
    <property type="protein sequence ID" value="CBY32328.1"/>
    <property type="molecule type" value="Genomic_DNA"/>
</dbReference>
<feature type="coiled-coil region" evidence="1">
    <location>
        <begin position="68"/>
        <end position="102"/>
    </location>
</feature>
<accession>E4Y9U1</accession>
<feature type="region of interest" description="Disordered" evidence="2">
    <location>
        <begin position="1"/>
        <end position="26"/>
    </location>
</feature>
<organism evidence="3">
    <name type="scientific">Oikopleura dioica</name>
    <name type="common">Tunicate</name>
    <dbReference type="NCBI Taxonomy" id="34765"/>
    <lineage>
        <taxon>Eukaryota</taxon>
        <taxon>Metazoa</taxon>
        <taxon>Chordata</taxon>
        <taxon>Tunicata</taxon>
        <taxon>Appendicularia</taxon>
        <taxon>Copelata</taxon>
        <taxon>Oikopleuridae</taxon>
        <taxon>Oikopleura</taxon>
    </lineage>
</organism>
<sequence length="355" mass="41583">MSAERAAFSDLESETESILSNDDTIEDSTLTNGRLQEIKRELRNEVIASIKDEIEKRERSFNTLSIMYVDMKTELEQTKARCSELEKKVETMELKSSEYEHKSEESTVLVEKFSKDHEEYKIFYEESTNQLNELVQEKIFEGARSKMTDDQWDVMTKKKMLEVGLNPNVLEPSSSEDDVFLLLKALSNGVEAANIKLSSSFRVIRYQVNDWCFSIKYNDDDQLFKWDVEMECPGDTFPYCISLLHSTRCKKTKRENLHKRLHASFYSGIDVMFSNRVHRNLEWNPFTNEIMGVQHSELLENHEKWQNFRRSKEFDASIGESLQQNAGLGHSLILSFYRDKNPKKVPEAKYQRCRP</sequence>
<gene>
    <name evidence="3" type="ORF">GSOID_T00030750001</name>
</gene>
<reference evidence="3" key="1">
    <citation type="journal article" date="2010" name="Science">
        <title>Plasticity of animal genome architecture unmasked by rapid evolution of a pelagic tunicate.</title>
        <authorList>
            <person name="Denoeud F."/>
            <person name="Henriet S."/>
            <person name="Mungpakdee S."/>
            <person name="Aury J.M."/>
            <person name="Da Silva C."/>
            <person name="Brinkmann H."/>
            <person name="Mikhaleva J."/>
            <person name="Olsen L.C."/>
            <person name="Jubin C."/>
            <person name="Canestro C."/>
            <person name="Bouquet J.M."/>
            <person name="Danks G."/>
            <person name="Poulain J."/>
            <person name="Campsteijn C."/>
            <person name="Adamski M."/>
            <person name="Cross I."/>
            <person name="Yadetie F."/>
            <person name="Muffato M."/>
            <person name="Louis A."/>
            <person name="Butcher S."/>
            <person name="Tsagkogeorga G."/>
            <person name="Konrad A."/>
            <person name="Singh S."/>
            <person name="Jensen M.F."/>
            <person name="Cong E.H."/>
            <person name="Eikeseth-Otteraa H."/>
            <person name="Noel B."/>
            <person name="Anthouard V."/>
            <person name="Porcel B.M."/>
            <person name="Kachouri-Lafond R."/>
            <person name="Nishino A."/>
            <person name="Ugolini M."/>
            <person name="Chourrout P."/>
            <person name="Nishida H."/>
            <person name="Aasland R."/>
            <person name="Huzurbazar S."/>
            <person name="Westhof E."/>
            <person name="Delsuc F."/>
            <person name="Lehrach H."/>
            <person name="Reinhardt R."/>
            <person name="Weissenbach J."/>
            <person name="Roy S.W."/>
            <person name="Artiguenave F."/>
            <person name="Postlethwait J.H."/>
            <person name="Manak J.R."/>
            <person name="Thompson E.M."/>
            <person name="Jaillon O."/>
            <person name="Du Pasquier L."/>
            <person name="Boudinot P."/>
            <person name="Liberles D.A."/>
            <person name="Volff J.N."/>
            <person name="Philippe H."/>
            <person name="Lenhard B."/>
            <person name="Roest Crollius H."/>
            <person name="Wincker P."/>
            <person name="Chourrout D."/>
        </authorList>
    </citation>
    <scope>NUCLEOTIDE SEQUENCE [LARGE SCALE GENOMIC DNA]</scope>
</reference>
<evidence type="ECO:0000256" key="1">
    <source>
        <dbReference type="SAM" id="Coils"/>
    </source>
</evidence>
<dbReference type="Proteomes" id="UP000011014">
    <property type="component" value="Unassembled WGS sequence"/>
</dbReference>
<proteinExistence type="predicted"/>